<dbReference type="GO" id="GO:0006565">
    <property type="term" value="P:L-serine catabolic process"/>
    <property type="evidence" value="ECO:0007669"/>
    <property type="project" value="TreeGrafter"/>
</dbReference>
<evidence type="ECO:0000256" key="7">
    <source>
        <dbReference type="ARBA" id="ARBA00022624"/>
    </source>
</evidence>
<dbReference type="Gene3D" id="3.40.1020.10">
    <property type="entry name" value="Biosynthetic Threonine Deaminase, Domain 3"/>
    <property type="match status" value="1"/>
</dbReference>
<keyword evidence="8" id="KW-0677">Repeat</keyword>
<organism evidence="15 16">
    <name type="scientific">Paraferrimonas haliotis</name>
    <dbReference type="NCBI Taxonomy" id="2013866"/>
    <lineage>
        <taxon>Bacteria</taxon>
        <taxon>Pseudomonadati</taxon>
        <taxon>Pseudomonadota</taxon>
        <taxon>Gammaproteobacteria</taxon>
        <taxon>Alteromonadales</taxon>
        <taxon>Ferrimonadaceae</taxon>
        <taxon>Paraferrimonas</taxon>
    </lineage>
</organism>
<evidence type="ECO:0000313" key="16">
    <source>
        <dbReference type="Proteomes" id="UP001157439"/>
    </source>
</evidence>
<dbReference type="PANTHER" id="PTHR48078">
    <property type="entry name" value="THREONINE DEHYDRATASE, MITOCHONDRIAL-RELATED"/>
    <property type="match status" value="1"/>
</dbReference>
<dbReference type="InterPro" id="IPR036052">
    <property type="entry name" value="TrpB-like_PALP_sf"/>
</dbReference>
<dbReference type="FunFam" id="3.40.1020.10:FF:000001">
    <property type="entry name" value="L-threonine dehydratase"/>
    <property type="match status" value="1"/>
</dbReference>
<comment type="catalytic activity">
    <reaction evidence="1 13">
        <text>L-threonine = 2-oxobutanoate + NH4(+)</text>
        <dbReference type="Rhea" id="RHEA:22108"/>
        <dbReference type="ChEBI" id="CHEBI:16763"/>
        <dbReference type="ChEBI" id="CHEBI:28938"/>
        <dbReference type="ChEBI" id="CHEBI:57926"/>
        <dbReference type="EC" id="4.3.1.19"/>
    </reaction>
</comment>
<evidence type="ECO:0000256" key="13">
    <source>
        <dbReference type="RuleBase" id="RU362012"/>
    </source>
</evidence>
<dbReference type="GO" id="GO:0009097">
    <property type="term" value="P:isoleucine biosynthetic process"/>
    <property type="evidence" value="ECO:0007669"/>
    <property type="project" value="UniProtKB-UniRule"/>
</dbReference>
<evidence type="ECO:0000256" key="6">
    <source>
        <dbReference type="ARBA" id="ARBA00022605"/>
    </source>
</evidence>
<dbReference type="InterPro" id="IPR038110">
    <property type="entry name" value="TD_ACT-like_sf"/>
</dbReference>
<dbReference type="GO" id="GO:0006567">
    <property type="term" value="P:L-threonine catabolic process"/>
    <property type="evidence" value="ECO:0007669"/>
    <property type="project" value="TreeGrafter"/>
</dbReference>
<feature type="domain" description="ACT-like" evidence="14">
    <location>
        <begin position="330"/>
        <end position="402"/>
    </location>
</feature>
<evidence type="ECO:0000313" key="15">
    <source>
        <dbReference type="EMBL" id="GLS84899.1"/>
    </source>
</evidence>
<comment type="function">
    <text evidence="12 13">Catalyzes the anaerobic formation of alpha-ketobutyrate and ammonia from threonine in a two-step reaction. The first step involved a dehydration of threonine and a production of enamine intermediates (aminocrotonate), which tautomerizes to its imine form (iminobutyrate). Both intermediates are unstable and short-lived. The second step is the nonenzymatic hydrolysis of the enamine/imine intermediates to form 2-ketobutyrate and free ammonia. In the low water environment of the cell, the second step is accelerated by RidA.</text>
</comment>
<evidence type="ECO:0000256" key="3">
    <source>
        <dbReference type="ARBA" id="ARBA00004810"/>
    </source>
</evidence>
<dbReference type="NCBIfam" id="TIGR01124">
    <property type="entry name" value="ilvA_2Cterm"/>
    <property type="match status" value="1"/>
</dbReference>
<dbReference type="InterPro" id="IPR045865">
    <property type="entry name" value="ACT-like_dom_sf"/>
</dbReference>
<dbReference type="GO" id="GO:0004794">
    <property type="term" value="F:threonine deaminase activity"/>
    <property type="evidence" value="ECO:0007669"/>
    <property type="project" value="UniProtKB-UniRule"/>
</dbReference>
<dbReference type="CDD" id="cd01562">
    <property type="entry name" value="Thr-dehyd"/>
    <property type="match status" value="1"/>
</dbReference>
<evidence type="ECO:0000256" key="8">
    <source>
        <dbReference type="ARBA" id="ARBA00022737"/>
    </source>
</evidence>
<dbReference type="SUPFAM" id="SSF53686">
    <property type="entry name" value="Tryptophan synthase beta subunit-like PLP-dependent enzymes"/>
    <property type="match status" value="1"/>
</dbReference>
<dbReference type="InterPro" id="IPR001926">
    <property type="entry name" value="TrpB-like_PALP"/>
</dbReference>
<dbReference type="CDD" id="cd04907">
    <property type="entry name" value="ACT_ThrD-I_2"/>
    <property type="match status" value="1"/>
</dbReference>
<comment type="pathway">
    <text evidence="3 13">Amino-acid biosynthesis; L-isoleucine biosynthesis; 2-oxobutanoate from L-threonine: step 1/1.</text>
</comment>
<dbReference type="GO" id="GO:0030170">
    <property type="term" value="F:pyridoxal phosphate binding"/>
    <property type="evidence" value="ECO:0007669"/>
    <property type="project" value="InterPro"/>
</dbReference>
<dbReference type="InterPro" id="IPR005787">
    <property type="entry name" value="Thr_deHydtase_biosynth"/>
</dbReference>
<feature type="domain" description="ACT-like" evidence="14">
    <location>
        <begin position="425"/>
        <end position="496"/>
    </location>
</feature>
<comment type="caution">
    <text evidence="15">The sequence shown here is derived from an EMBL/GenBank/DDBJ whole genome shotgun (WGS) entry which is preliminary data.</text>
</comment>
<evidence type="ECO:0000256" key="5">
    <source>
        <dbReference type="ARBA" id="ARBA00011881"/>
    </source>
</evidence>
<dbReference type="Proteomes" id="UP001157439">
    <property type="component" value="Unassembled WGS sequence"/>
</dbReference>
<reference evidence="15 16" key="1">
    <citation type="journal article" date="2014" name="Int. J. Syst. Evol. Microbiol.">
        <title>Complete genome sequence of Corynebacterium casei LMG S-19264T (=DSM 44701T), isolated from a smear-ripened cheese.</title>
        <authorList>
            <consortium name="US DOE Joint Genome Institute (JGI-PGF)"/>
            <person name="Walter F."/>
            <person name="Albersmeier A."/>
            <person name="Kalinowski J."/>
            <person name="Ruckert C."/>
        </authorList>
    </citation>
    <scope>NUCLEOTIDE SEQUENCE [LARGE SCALE GENOMIC DNA]</scope>
    <source>
        <strain evidence="15 16">NBRC 112785</strain>
    </source>
</reference>
<name>A0AA37TN86_9GAMM</name>
<keyword evidence="11 13" id="KW-0100">Branched-chain amino acid biosynthesis</keyword>
<evidence type="ECO:0000256" key="10">
    <source>
        <dbReference type="ARBA" id="ARBA00023239"/>
    </source>
</evidence>
<dbReference type="Gene3D" id="3.40.50.1100">
    <property type="match status" value="2"/>
</dbReference>
<dbReference type="Pfam" id="PF00585">
    <property type="entry name" value="Thr_dehydrat_C"/>
    <property type="match status" value="2"/>
</dbReference>
<evidence type="ECO:0000256" key="11">
    <source>
        <dbReference type="ARBA" id="ARBA00023304"/>
    </source>
</evidence>
<dbReference type="CDD" id="cd04906">
    <property type="entry name" value="ACT_ThrD-I_1"/>
    <property type="match status" value="1"/>
</dbReference>
<evidence type="ECO:0000256" key="9">
    <source>
        <dbReference type="ARBA" id="ARBA00022898"/>
    </source>
</evidence>
<proteinExistence type="inferred from homology"/>
<dbReference type="InterPro" id="IPR050147">
    <property type="entry name" value="Ser/Thr_Dehydratase"/>
</dbReference>
<comment type="cofactor">
    <cofactor evidence="2 13">
        <name>pyridoxal 5'-phosphate</name>
        <dbReference type="ChEBI" id="CHEBI:597326"/>
    </cofactor>
</comment>
<dbReference type="PROSITE" id="PS00165">
    <property type="entry name" value="DEHYDRATASE_SER_THR"/>
    <property type="match status" value="1"/>
</dbReference>
<dbReference type="EC" id="4.3.1.19" evidence="13"/>
<sequence>MSLTQEYLQRTLLSKVYDVAKQTELQTLKKLSQRFACQIQLKREDQQPVHSFKLRGAYNCIAHLDKETLKNGVVAASAGNHAQGVALAATSRQCNAVIVMPTTTPEIKVEAVKRFGGEVVLHGDSFDQANDHAKQLAEEHGRAYIHPFDDPDVIAGQATVAQEMVQQNRQLECVFVPVGGGGLVAGMAAYYKALLPHVKVIGVEPHDSSCLKAALEHGAPVNLEQVGLFADGVAVKRIGSNTFKIAQHCVDSVITVSSDEICAAVKDIFEDTRAIAEPSGALALAGLKKYLNESDGSVTQVAAVLSGANVNFHSLRYVSERCELGEGKEAVLAVTIPERAGSFLSFCKLLGGRAVTEFNYRFADREGAQIFVGLRLGQAADELPKVIELLRQNHYPVTDLTQDEIAKQHIRYMVGGCPPTPISERLYSFEFPESPGALFTFLSTLGHRWNITLFHYRNHGAAYGRVLVGFETRESDQKEFMQFLDELGLVYRDESDSPAYRLFLNQASKH</sequence>
<dbReference type="GO" id="GO:0003941">
    <property type="term" value="F:L-serine ammonia-lyase activity"/>
    <property type="evidence" value="ECO:0007669"/>
    <property type="project" value="TreeGrafter"/>
</dbReference>
<dbReference type="RefSeq" id="WP_095499353.1">
    <property type="nucleotide sequence ID" value="NZ_BSPO01000014.1"/>
</dbReference>
<dbReference type="InterPro" id="IPR001721">
    <property type="entry name" value="TD_ACT-like"/>
</dbReference>
<evidence type="ECO:0000259" key="14">
    <source>
        <dbReference type="PROSITE" id="PS51672"/>
    </source>
</evidence>
<dbReference type="PROSITE" id="PS51672">
    <property type="entry name" value="ACT_LIKE"/>
    <property type="match status" value="2"/>
</dbReference>
<keyword evidence="6 13" id="KW-0028">Amino-acid biosynthesis</keyword>
<dbReference type="NCBIfam" id="NF006674">
    <property type="entry name" value="PRK09224.1"/>
    <property type="match status" value="1"/>
</dbReference>
<gene>
    <name evidence="13 15" type="primary">ilvA</name>
    <name evidence="15" type="ORF">GCM10007894_28760</name>
</gene>
<accession>A0AA37TN86</accession>
<keyword evidence="16" id="KW-1185">Reference proteome</keyword>
<evidence type="ECO:0000256" key="4">
    <source>
        <dbReference type="ARBA" id="ARBA00010869"/>
    </source>
</evidence>
<keyword evidence="9 13" id="KW-0663">Pyridoxal phosphate</keyword>
<comment type="subunit">
    <text evidence="5 13">Homotetramer.</text>
</comment>
<dbReference type="PANTHER" id="PTHR48078:SF11">
    <property type="entry name" value="THREONINE DEHYDRATASE, MITOCHONDRIAL"/>
    <property type="match status" value="1"/>
</dbReference>
<dbReference type="FunFam" id="3.40.50.1100:FF:000008">
    <property type="entry name" value="L-threonine dehydratase"/>
    <property type="match status" value="1"/>
</dbReference>
<dbReference type="AlphaFoldDB" id="A0AA37TN86"/>
<evidence type="ECO:0000256" key="12">
    <source>
        <dbReference type="ARBA" id="ARBA00025527"/>
    </source>
</evidence>
<protein>
    <recommendedName>
        <fullName evidence="13">L-threonine dehydratase</fullName>
        <ecNumber evidence="13">4.3.1.19</ecNumber>
    </recommendedName>
    <alternativeName>
        <fullName evidence="13">Threonine deaminase</fullName>
    </alternativeName>
</protein>
<evidence type="ECO:0000256" key="1">
    <source>
        <dbReference type="ARBA" id="ARBA00001274"/>
    </source>
</evidence>
<keyword evidence="7 13" id="KW-0412">Isoleucine biosynthesis</keyword>
<dbReference type="EMBL" id="BSPO01000014">
    <property type="protein sequence ID" value="GLS84899.1"/>
    <property type="molecule type" value="Genomic_DNA"/>
</dbReference>
<dbReference type="Pfam" id="PF00291">
    <property type="entry name" value="PALP"/>
    <property type="match status" value="1"/>
</dbReference>
<keyword evidence="10 13" id="KW-0456">Lyase</keyword>
<evidence type="ECO:0000256" key="2">
    <source>
        <dbReference type="ARBA" id="ARBA00001933"/>
    </source>
</evidence>
<comment type="similarity">
    <text evidence="4 13">Belongs to the serine/threonine dehydratase family.</text>
</comment>
<dbReference type="InterPro" id="IPR000634">
    <property type="entry name" value="Ser/Thr_deHydtase_PyrdxlP-BS"/>
</dbReference>
<dbReference type="SUPFAM" id="SSF55021">
    <property type="entry name" value="ACT-like"/>
    <property type="match status" value="1"/>
</dbReference>